<evidence type="ECO:0000256" key="2">
    <source>
        <dbReference type="PIRSR" id="PIRSR613078-2"/>
    </source>
</evidence>
<dbReference type="SUPFAM" id="SSF52540">
    <property type="entry name" value="P-loop containing nucleoside triphosphate hydrolases"/>
    <property type="match status" value="1"/>
</dbReference>
<gene>
    <name evidence="3" type="ORF">SAMN02910429_00510</name>
</gene>
<dbReference type="GO" id="GO:0005737">
    <property type="term" value="C:cytoplasm"/>
    <property type="evidence" value="ECO:0007669"/>
    <property type="project" value="TreeGrafter"/>
</dbReference>
<proteinExistence type="predicted"/>
<keyword evidence="3" id="KW-0418">Kinase</keyword>
<keyword evidence="3" id="KW-0808">Transferase</keyword>
<feature type="binding site" evidence="2">
    <location>
        <position position="275"/>
    </location>
    <ligand>
        <name>substrate</name>
    </ligand>
</feature>
<dbReference type="SMART" id="SM00855">
    <property type="entry name" value="PGAM"/>
    <property type="match status" value="1"/>
</dbReference>
<dbReference type="InterPro" id="IPR029033">
    <property type="entry name" value="His_PPase_superfam"/>
</dbReference>
<dbReference type="UniPathway" id="UPA00148">
    <property type="reaction ID" value="UER00236"/>
</dbReference>
<dbReference type="InterPro" id="IPR003203">
    <property type="entry name" value="CobU/CobP"/>
</dbReference>
<dbReference type="Pfam" id="PF02283">
    <property type="entry name" value="CobU"/>
    <property type="match status" value="1"/>
</dbReference>
<sequence length="421" mass="49071">MIELYVGGTAQGKLQTVLKKHELTENYIINFDGDCSNNNCQSLHSVLFGSETYETNSINFELNSDISFCEKFFQKFYSTFNINGVFTDNIKENIDKNLFEASQFNIDIKNNKKYIIFNKFNFFIKYLIFDKNYPERKIDISLVEKLIVMFIKKINENNNVIIISDEIGNCVVPMLEEERVYRELNGSVLQKLAEDADIFSRIFCGVEQEIKKQKKKMRFKMALVRHGKTHGNLEGRYIGKTDECLTDKGIIELKQMKDDKFYPDCSIVFSSPLIRCSQTAKIVFENKEIFLNSKLEEMDFGRFEGKNYNDLKENSYYQKWIDSNGEIPFPEGEDKESFIKRVGQGFDEILQLCYDLFSNFYINMKDVDFAIVAHGGTIMAIMNILLGEGYYEYRVKNGRGYIVSFTFDGKKIDNVEIEKEI</sequence>
<dbReference type="EMBL" id="FOGW01000005">
    <property type="protein sequence ID" value="SER57238.1"/>
    <property type="molecule type" value="Genomic_DNA"/>
</dbReference>
<dbReference type="InterPro" id="IPR050275">
    <property type="entry name" value="PGM_Phosphatase"/>
</dbReference>
<keyword evidence="4" id="KW-1185">Reference proteome</keyword>
<dbReference type="GO" id="GO:0009236">
    <property type="term" value="P:cobalamin biosynthetic process"/>
    <property type="evidence" value="ECO:0007669"/>
    <property type="project" value="UniProtKB-UniPathway"/>
</dbReference>
<dbReference type="PANTHER" id="PTHR48100:SF59">
    <property type="entry name" value="ADENOSYLCOBALAMIN_ALPHA-RIBAZOLE PHOSPHATASE"/>
    <property type="match status" value="1"/>
</dbReference>
<evidence type="ECO:0000313" key="3">
    <source>
        <dbReference type="EMBL" id="SER57238.1"/>
    </source>
</evidence>
<dbReference type="GO" id="GO:0016779">
    <property type="term" value="F:nucleotidyltransferase activity"/>
    <property type="evidence" value="ECO:0007669"/>
    <property type="project" value="UniProtKB-KW"/>
</dbReference>
<dbReference type="Gene3D" id="3.40.50.1240">
    <property type="entry name" value="Phosphoglycerate mutase-like"/>
    <property type="match status" value="1"/>
</dbReference>
<dbReference type="InterPro" id="IPR013078">
    <property type="entry name" value="His_Pase_superF_clade-1"/>
</dbReference>
<dbReference type="GO" id="GO:0016791">
    <property type="term" value="F:phosphatase activity"/>
    <property type="evidence" value="ECO:0007669"/>
    <property type="project" value="TreeGrafter"/>
</dbReference>
<name>A0A1H9QA04_9FIRM</name>
<organism evidence="3 4">
    <name type="scientific">Lachnobacterium bovis</name>
    <dbReference type="NCBI Taxonomy" id="140626"/>
    <lineage>
        <taxon>Bacteria</taxon>
        <taxon>Bacillati</taxon>
        <taxon>Bacillota</taxon>
        <taxon>Clostridia</taxon>
        <taxon>Lachnospirales</taxon>
        <taxon>Lachnospiraceae</taxon>
        <taxon>Lachnobacterium</taxon>
    </lineage>
</organism>
<feature type="binding site" evidence="2">
    <location>
        <begin position="225"/>
        <end position="232"/>
    </location>
    <ligand>
        <name>substrate</name>
    </ligand>
</feature>
<reference evidence="4" key="1">
    <citation type="submission" date="2016-10" db="EMBL/GenBank/DDBJ databases">
        <authorList>
            <person name="Varghese N."/>
            <person name="Submissions S."/>
        </authorList>
    </citation>
    <scope>NUCLEOTIDE SEQUENCE [LARGE SCALE GENOMIC DNA]</scope>
    <source>
        <strain evidence="4">S1b</strain>
    </source>
</reference>
<dbReference type="AlphaFoldDB" id="A0A1H9QA04"/>
<dbReference type="InterPro" id="IPR027417">
    <property type="entry name" value="P-loop_NTPase"/>
</dbReference>
<dbReference type="RefSeq" id="WP_083383443.1">
    <property type="nucleotide sequence ID" value="NZ_FOGW01000005.1"/>
</dbReference>
<dbReference type="Pfam" id="PF00300">
    <property type="entry name" value="His_Phos_1"/>
    <property type="match status" value="1"/>
</dbReference>
<evidence type="ECO:0000313" key="4">
    <source>
        <dbReference type="Proteomes" id="UP000182471"/>
    </source>
</evidence>
<accession>A0A1H9QA04</accession>
<feature type="active site" description="Tele-phosphohistidine intermediate" evidence="1">
    <location>
        <position position="226"/>
    </location>
</feature>
<evidence type="ECO:0000256" key="1">
    <source>
        <dbReference type="PIRSR" id="PIRSR613078-1"/>
    </source>
</evidence>
<dbReference type="GO" id="GO:0043752">
    <property type="term" value="F:adenosylcobinamide kinase activity"/>
    <property type="evidence" value="ECO:0007669"/>
    <property type="project" value="InterPro"/>
</dbReference>
<dbReference type="PANTHER" id="PTHR48100">
    <property type="entry name" value="BROAD-SPECIFICITY PHOSPHATASE YOR283W-RELATED"/>
    <property type="match status" value="1"/>
</dbReference>
<protein>
    <submittedName>
        <fullName evidence="3">Adenosylcobinamide kinase /adenosylcobinamide-phosphate guanylyltransferase</fullName>
    </submittedName>
</protein>
<keyword evidence="3" id="KW-0548">Nucleotidyltransferase</keyword>
<dbReference type="Gene3D" id="3.40.50.300">
    <property type="entry name" value="P-loop containing nucleotide triphosphate hydrolases"/>
    <property type="match status" value="1"/>
</dbReference>
<dbReference type="SUPFAM" id="SSF53254">
    <property type="entry name" value="Phosphoglycerate mutase-like"/>
    <property type="match status" value="1"/>
</dbReference>
<feature type="active site" description="Proton donor/acceptor" evidence="1">
    <location>
        <position position="297"/>
    </location>
</feature>
<dbReference type="CDD" id="cd07067">
    <property type="entry name" value="HP_PGM_like"/>
    <property type="match status" value="1"/>
</dbReference>
<dbReference type="GO" id="GO:0000166">
    <property type="term" value="F:nucleotide binding"/>
    <property type="evidence" value="ECO:0007669"/>
    <property type="project" value="InterPro"/>
</dbReference>
<dbReference type="Proteomes" id="UP000182471">
    <property type="component" value="Unassembled WGS sequence"/>
</dbReference>